<dbReference type="PANTHER" id="PTHR14136">
    <property type="entry name" value="BTB_POZ DOMAIN-CONTAINING PROTEIN KCTD9"/>
    <property type="match status" value="1"/>
</dbReference>
<dbReference type="Pfam" id="PF00805">
    <property type="entry name" value="Pentapeptide"/>
    <property type="match status" value="3"/>
</dbReference>
<evidence type="ECO:0000313" key="3">
    <source>
        <dbReference type="EMBL" id="BDX06560.1"/>
    </source>
</evidence>
<evidence type="ECO:0000256" key="1">
    <source>
        <dbReference type="SAM" id="Coils"/>
    </source>
</evidence>
<reference evidence="3" key="1">
    <citation type="submission" date="2023-01" db="EMBL/GenBank/DDBJ databases">
        <title>Complete genome sequence of Planctobacterium marinum strain Dej080120_11.</title>
        <authorList>
            <person name="Ueki S."/>
            <person name="Maruyama F."/>
        </authorList>
    </citation>
    <scope>NUCLEOTIDE SEQUENCE</scope>
    <source>
        <strain evidence="3">Dej080120_11</strain>
    </source>
</reference>
<sequence>MKVIKPQKIGLLHKAYTFKFKHYFVSAPVVFFEMGTQPSEPDPHNPYGVFTENLQWPLVQEQLGTQILDMVMPKPTAEFMLAGSAWNPEAESNKPAIASIKFGNIEKRLKINGNRNWHKGLMGYKLTQAEPWESVFINDQVAYGGEGYNDNPVGTGHKIEDKVVAAPNVEDEKVSIKRIGKKYPPAGFGSLTINHSQRSQYNGNYKTKDWLENHFPNLAPDTDFRLFQAAREDQQLNGYLRGDESYTLTNLLPGTSVFNGKLPGVYPRSFIQTSDAEDNFKEIPLYLDTVWLFPDINVGAAIWHGQLEVSQLDARDIKANLIAYEALQDEAREIAHYEQQLKLRTDPDTALQAMSDEAPLAPLKTPEQIAAEEAEIAQEQAAAEALQKEQQEQFLEDAKEANGGILPPGFVIPEMEQRKVLISKEAIKRGSFNAGPMMEEVAKQKAEAEKLQLEMQQQLEEAQELSDKQLEQLDAEQVKEIKAKGNASDKIEELQSLAKGQSLDLDEEQLKMLEEQQFKAQQYSMTPISEWPQDKYAQEKRAIFLNALNNGELLAARNWSGADLSFLNLKGINLSQANLENCNLEGTVLDTANLAQTALLGCKLSNASFKKARLSEVNLSSAVGHYPDFSGADMSQALLMKTNFENANFTGCDMRMVVVFEANLVRSRFVASQFSKLSMVNSQCNDSDFSTITGEMFIAMACNFNLSQFCNVKLNRCAFLESLFRVCNFAQAELEKCQFSGDGDLSGSCLTQVKAAQCGFRRINGKYWHAPDAALNQCDLGDSDFHFGNFKRSSFIQSILSESRFVHCNFEQCNFYTALMRATLLDNCQLKNANFYRTDAIAAAVFDSNFKDAENLEPIIKKRWRNADRKAA</sequence>
<gene>
    <name evidence="3" type="ORF">MACH26_20810</name>
</gene>
<proteinExistence type="predicted"/>
<evidence type="ECO:0000313" key="4">
    <source>
        <dbReference type="Proteomes" id="UP001333710"/>
    </source>
</evidence>
<dbReference type="AlphaFoldDB" id="A0AA48KUL0"/>
<name>A0AA48KUL0_9ALTE</name>
<dbReference type="PANTHER" id="PTHR14136:SF17">
    <property type="entry name" value="BTB_POZ DOMAIN-CONTAINING PROTEIN KCTD9"/>
    <property type="match status" value="1"/>
</dbReference>
<organism evidence="3 4">
    <name type="scientific">Planctobacterium marinum</name>
    <dbReference type="NCBI Taxonomy" id="1631968"/>
    <lineage>
        <taxon>Bacteria</taxon>
        <taxon>Pseudomonadati</taxon>
        <taxon>Pseudomonadota</taxon>
        <taxon>Gammaproteobacteria</taxon>
        <taxon>Alteromonadales</taxon>
        <taxon>Alteromonadaceae</taxon>
        <taxon>Planctobacterium</taxon>
    </lineage>
</organism>
<dbReference type="RefSeq" id="WP_338292574.1">
    <property type="nucleotide sequence ID" value="NZ_AP027272.1"/>
</dbReference>
<accession>A0AA48KUL0</accession>
<dbReference type="Pfam" id="PF09937">
    <property type="entry name" value="DUF2169"/>
    <property type="match status" value="1"/>
</dbReference>
<keyword evidence="1" id="KW-0175">Coiled coil</keyword>
<dbReference type="InterPro" id="IPR001646">
    <property type="entry name" value="5peptide_repeat"/>
</dbReference>
<dbReference type="Gene3D" id="2.160.20.80">
    <property type="entry name" value="E3 ubiquitin-protein ligase SopA"/>
    <property type="match status" value="2"/>
</dbReference>
<dbReference type="Proteomes" id="UP001333710">
    <property type="component" value="Chromosome"/>
</dbReference>
<feature type="domain" description="DUF2169" evidence="2">
    <location>
        <begin position="55"/>
        <end position="304"/>
    </location>
</feature>
<dbReference type="KEGG" id="pmaw:MACH26_20810"/>
<protein>
    <recommendedName>
        <fullName evidence="2">DUF2169 domain-containing protein</fullName>
    </recommendedName>
</protein>
<dbReference type="InterPro" id="IPR018683">
    <property type="entry name" value="DUF2169"/>
</dbReference>
<evidence type="ECO:0000259" key="2">
    <source>
        <dbReference type="Pfam" id="PF09937"/>
    </source>
</evidence>
<dbReference type="InterPro" id="IPR051082">
    <property type="entry name" value="Pentapeptide-BTB/POZ_domain"/>
</dbReference>
<dbReference type="EMBL" id="AP027272">
    <property type="protein sequence ID" value="BDX06560.1"/>
    <property type="molecule type" value="Genomic_DNA"/>
</dbReference>
<feature type="coiled-coil region" evidence="1">
    <location>
        <begin position="438"/>
        <end position="479"/>
    </location>
</feature>
<dbReference type="SUPFAM" id="SSF141571">
    <property type="entry name" value="Pentapeptide repeat-like"/>
    <property type="match status" value="2"/>
</dbReference>
<keyword evidence="4" id="KW-1185">Reference proteome</keyword>